<proteinExistence type="inferred from homology"/>
<dbReference type="InterPro" id="IPR006292">
    <property type="entry name" value="RNase_D"/>
</dbReference>
<dbReference type="EC" id="3.1.13.5" evidence="6"/>
<dbReference type="PANTHER" id="PTHR47649:SF1">
    <property type="entry name" value="RIBONUCLEASE D"/>
    <property type="match status" value="1"/>
</dbReference>
<dbReference type="Proteomes" id="UP000309454">
    <property type="component" value="Unassembled WGS sequence"/>
</dbReference>
<dbReference type="EMBL" id="SSTM01000001">
    <property type="protein sequence ID" value="TJW12181.1"/>
    <property type="molecule type" value="Genomic_DNA"/>
</dbReference>
<dbReference type="Pfam" id="PF01612">
    <property type="entry name" value="DNA_pol_A_exo1"/>
    <property type="match status" value="1"/>
</dbReference>
<dbReference type="InterPro" id="IPR012337">
    <property type="entry name" value="RNaseH-like_sf"/>
</dbReference>
<dbReference type="GO" id="GO:0042780">
    <property type="term" value="P:tRNA 3'-end processing"/>
    <property type="evidence" value="ECO:0007669"/>
    <property type="project" value="UniProtKB-UniRule"/>
</dbReference>
<dbReference type="InterPro" id="IPR051086">
    <property type="entry name" value="RNase_D-like"/>
</dbReference>
<keyword evidence="4 6" id="KW-0378">Hydrolase</keyword>
<comment type="caution">
    <text evidence="8">The sequence shown here is derived from an EMBL/GenBank/DDBJ whole genome shotgun (WGS) entry which is preliminary data.</text>
</comment>
<comment type="function">
    <text evidence="6">Exonuclease involved in the 3' processing of various precursor tRNAs. Initiates hydrolysis at the 3'-terminus of an RNA molecule and releases 5'-mononucleotides.</text>
</comment>
<comment type="cofactor">
    <cofactor evidence="6">
        <name>a divalent metal cation</name>
        <dbReference type="ChEBI" id="CHEBI:60240"/>
    </cofactor>
</comment>
<sequence length="380" mass="43060">MYIDNQESLEAFVRRARSSGLLAIDTEFLRESTYYPKLCLLQMATDSEVVLIDPFKVPDLAPLRPLLEDQSIVKLFHAGGQDLEIIYRKLGVLPTPLFDTQIAASVLGHPQQIGYGALVAAMCGKALKKSDSFTDWSLRPLKESQLEYAADDVIYLPQVYRIMIEKLQAKGREQWLQAEFDELCNPARYHEDPRERYKRLKRGSSLNRRQLAAAREVAAWRELKAQRADRPRKWVLTDEQIVEACKRGARTIDELFMVRGVREKLSTRDAREVVALIAKGMDLPEDQLPKPERASKSEPNVDIQVDLMEALARLRAKESDIALHTLASRDDLAAVARGHRNVAVLKGWRRTILGNELLDLAEGRIALAVSENQLKIIPLS</sequence>
<dbReference type="HAMAP" id="MF_01899">
    <property type="entry name" value="RNase_D"/>
    <property type="match status" value="1"/>
</dbReference>
<dbReference type="GO" id="GO:0003676">
    <property type="term" value="F:nucleic acid binding"/>
    <property type="evidence" value="ECO:0007669"/>
    <property type="project" value="InterPro"/>
</dbReference>
<dbReference type="RefSeq" id="WP_136845167.1">
    <property type="nucleotide sequence ID" value="NZ_SSTM01000001.1"/>
</dbReference>
<dbReference type="GO" id="GO:0005737">
    <property type="term" value="C:cytoplasm"/>
    <property type="evidence" value="ECO:0007669"/>
    <property type="project" value="UniProtKB-SubCell"/>
</dbReference>
<keyword evidence="3 6" id="KW-0540">Nuclease</keyword>
<dbReference type="Pfam" id="PF00570">
    <property type="entry name" value="HRDC"/>
    <property type="match status" value="1"/>
</dbReference>
<dbReference type="Gene3D" id="1.10.150.80">
    <property type="entry name" value="HRDC domain"/>
    <property type="match status" value="1"/>
</dbReference>
<dbReference type="OrthoDB" id="144122at2"/>
<evidence type="ECO:0000313" key="8">
    <source>
        <dbReference type="EMBL" id="TJW12181.1"/>
    </source>
</evidence>
<name>A0A4T9T9D4_9ACTN</name>
<comment type="subcellular location">
    <subcellularLocation>
        <location evidence="6">Cytoplasm</location>
    </subcellularLocation>
</comment>
<comment type="catalytic activity">
    <reaction evidence="6">
        <text>Exonucleolytic cleavage that removes extra residues from the 3'-terminus of tRNA to produce 5'-mononucleotides.</text>
        <dbReference type="EC" id="3.1.13.5"/>
    </reaction>
</comment>
<dbReference type="PROSITE" id="PS50967">
    <property type="entry name" value="HRDC"/>
    <property type="match status" value="1"/>
</dbReference>
<comment type="similarity">
    <text evidence="6">Belongs to the RNase D family.</text>
</comment>
<evidence type="ECO:0000259" key="7">
    <source>
        <dbReference type="PROSITE" id="PS50967"/>
    </source>
</evidence>
<gene>
    <name evidence="6 8" type="primary">rnd</name>
    <name evidence="8" type="ORF">E5982_00810</name>
</gene>
<evidence type="ECO:0000256" key="6">
    <source>
        <dbReference type="HAMAP-Rule" id="MF_01899"/>
    </source>
</evidence>
<feature type="domain" description="HRDC" evidence="7">
    <location>
        <begin position="207"/>
        <end position="287"/>
    </location>
</feature>
<evidence type="ECO:0000256" key="4">
    <source>
        <dbReference type="ARBA" id="ARBA00022801"/>
    </source>
</evidence>
<dbReference type="GO" id="GO:0008408">
    <property type="term" value="F:3'-5' exonuclease activity"/>
    <property type="evidence" value="ECO:0007669"/>
    <property type="project" value="InterPro"/>
</dbReference>
<dbReference type="GO" id="GO:0033890">
    <property type="term" value="F:ribonuclease D activity"/>
    <property type="evidence" value="ECO:0007669"/>
    <property type="project" value="UniProtKB-UniRule"/>
</dbReference>
<dbReference type="SUPFAM" id="SSF53098">
    <property type="entry name" value="Ribonuclease H-like"/>
    <property type="match status" value="1"/>
</dbReference>
<dbReference type="AlphaFoldDB" id="A0A4T9T9D4"/>
<evidence type="ECO:0000256" key="3">
    <source>
        <dbReference type="ARBA" id="ARBA00022722"/>
    </source>
</evidence>
<dbReference type="SUPFAM" id="SSF47819">
    <property type="entry name" value="HRDC-like"/>
    <property type="match status" value="2"/>
</dbReference>
<evidence type="ECO:0000256" key="5">
    <source>
        <dbReference type="ARBA" id="ARBA00022839"/>
    </source>
</evidence>
<keyword evidence="5 6" id="KW-0269">Exonuclease</keyword>
<evidence type="ECO:0000313" key="9">
    <source>
        <dbReference type="Proteomes" id="UP000309454"/>
    </source>
</evidence>
<dbReference type="InterPro" id="IPR044876">
    <property type="entry name" value="HRDC_dom_sf"/>
</dbReference>
<protein>
    <recommendedName>
        <fullName evidence="6">Ribonuclease D</fullName>
        <shortName evidence="6">RNase D</shortName>
        <ecNumber evidence="6">3.1.13.5</ecNumber>
    </recommendedName>
</protein>
<dbReference type="SMART" id="SM00474">
    <property type="entry name" value="35EXOc"/>
    <property type="match status" value="1"/>
</dbReference>
<keyword evidence="9" id="KW-1185">Reference proteome</keyword>
<accession>A0A4T9T9D4</accession>
<keyword evidence="1 6" id="KW-0963">Cytoplasm</keyword>
<reference evidence="8 9" key="1">
    <citation type="submission" date="2019-04" db="EMBL/GenBank/DDBJ databases">
        <title>Microbes associate with the intestines of laboratory mice.</title>
        <authorList>
            <person name="Navarre W."/>
            <person name="Wong E."/>
            <person name="Huang K.C."/>
            <person name="Tropini C."/>
            <person name="Ng K."/>
            <person name="Yu B."/>
        </authorList>
    </citation>
    <scope>NUCLEOTIDE SEQUENCE [LARGE SCALE GENOMIC DNA]</scope>
    <source>
        <strain evidence="8 9">NM48_B13</strain>
    </source>
</reference>
<dbReference type="InterPro" id="IPR010997">
    <property type="entry name" value="HRDC-like_sf"/>
</dbReference>
<evidence type="ECO:0000256" key="1">
    <source>
        <dbReference type="ARBA" id="ARBA00022490"/>
    </source>
</evidence>
<dbReference type="Gene3D" id="3.30.420.10">
    <property type="entry name" value="Ribonuclease H-like superfamily/Ribonuclease H"/>
    <property type="match status" value="1"/>
</dbReference>
<dbReference type="NCBIfam" id="TIGR01388">
    <property type="entry name" value="rnd"/>
    <property type="match status" value="1"/>
</dbReference>
<dbReference type="InterPro" id="IPR002562">
    <property type="entry name" value="3'-5'_exonuclease_dom"/>
</dbReference>
<dbReference type="CDD" id="cd06142">
    <property type="entry name" value="RNaseD_exo"/>
    <property type="match status" value="1"/>
</dbReference>
<keyword evidence="2 6" id="KW-0819">tRNA processing</keyword>
<dbReference type="PANTHER" id="PTHR47649">
    <property type="entry name" value="RIBONUCLEASE D"/>
    <property type="match status" value="1"/>
</dbReference>
<dbReference type="GO" id="GO:0000166">
    <property type="term" value="F:nucleotide binding"/>
    <property type="evidence" value="ECO:0007669"/>
    <property type="project" value="InterPro"/>
</dbReference>
<dbReference type="InterPro" id="IPR036397">
    <property type="entry name" value="RNaseH_sf"/>
</dbReference>
<dbReference type="SMART" id="SM00341">
    <property type="entry name" value="HRDC"/>
    <property type="match status" value="1"/>
</dbReference>
<evidence type="ECO:0000256" key="2">
    <source>
        <dbReference type="ARBA" id="ARBA00022694"/>
    </source>
</evidence>
<organism evidence="8 9">
    <name type="scientific">Parvibacter caecicola</name>
    <dbReference type="NCBI Taxonomy" id="747645"/>
    <lineage>
        <taxon>Bacteria</taxon>
        <taxon>Bacillati</taxon>
        <taxon>Actinomycetota</taxon>
        <taxon>Coriobacteriia</taxon>
        <taxon>Coriobacteriales</taxon>
        <taxon>Coriobacteriaceae</taxon>
        <taxon>Parvibacter</taxon>
    </lineage>
</organism>
<dbReference type="InterPro" id="IPR002121">
    <property type="entry name" value="HRDC_dom"/>
</dbReference>